<evidence type="ECO:0000256" key="7">
    <source>
        <dbReference type="ARBA" id="ARBA00022898"/>
    </source>
</evidence>
<feature type="domain" description="Aminotransferase class I/classII large" evidence="10">
    <location>
        <begin position="23"/>
        <end position="331"/>
    </location>
</feature>
<evidence type="ECO:0000259" key="10">
    <source>
        <dbReference type="Pfam" id="PF00155"/>
    </source>
</evidence>
<comment type="similarity">
    <text evidence="2">Belongs to the class-II pyridoxal-phosphate-dependent aminotransferase family. Histidinol-phosphate aminotransferase subfamily.</text>
</comment>
<protein>
    <recommendedName>
        <fullName evidence="3">histidinol-phosphate transaminase</fullName>
        <ecNumber evidence="3">2.6.1.9</ecNumber>
    </recommendedName>
</protein>
<evidence type="ECO:0000256" key="5">
    <source>
        <dbReference type="ARBA" id="ARBA00022605"/>
    </source>
</evidence>
<keyword evidence="12" id="KW-1185">Reference proteome</keyword>
<sequence length="344" mass="36941">MTFAIAPQIQHGGTDAGPVPAHDFSSNANPLGPPPLLLAAVMAADRERYPDPHYTALRERLGLAWGVSADRVLPCAGGAEAIRRLSLATLLAGGRAVWVPQPGFGDYAAAAQALGLEVLRYQSVAELCRGLRRDTLAWVCDPCNPTGTAFSPQDWLDLTLALQSSGATLAIDQAYEPLRLNGQGALPPVLAERAWRLQCPNKALGLTGVRAAALLAPAGEDSLREHAEAVAPSWVLAAEACALLQHWVSSETQTHLRRNKLTLQQWQLTQHAGLQDLGWQQGASCCNFWLARPPQALDLPALRALGIRVRDAGSFGLPGWIRLSIQPPQAQLAFFNALKALRRP</sequence>
<keyword evidence="4 11" id="KW-0032">Aminotransferase</keyword>
<dbReference type="PANTHER" id="PTHR43643">
    <property type="entry name" value="HISTIDINOL-PHOSPHATE AMINOTRANSFERASE 2"/>
    <property type="match status" value="1"/>
</dbReference>
<keyword evidence="6" id="KW-0808">Transferase</keyword>
<evidence type="ECO:0000256" key="1">
    <source>
        <dbReference type="ARBA" id="ARBA00005011"/>
    </source>
</evidence>
<evidence type="ECO:0000256" key="8">
    <source>
        <dbReference type="ARBA" id="ARBA00023102"/>
    </source>
</evidence>
<comment type="caution">
    <text evidence="11">The sequence shown here is derived from an EMBL/GenBank/DDBJ whole genome shotgun (WGS) entry which is preliminary data.</text>
</comment>
<dbReference type="Pfam" id="PF00155">
    <property type="entry name" value="Aminotran_1_2"/>
    <property type="match status" value="1"/>
</dbReference>
<keyword evidence="8" id="KW-0368">Histidine biosynthesis</keyword>
<keyword evidence="7" id="KW-0663">Pyridoxal phosphate</keyword>
<keyword evidence="5" id="KW-0028">Amino-acid biosynthesis</keyword>
<evidence type="ECO:0000256" key="9">
    <source>
        <dbReference type="ARBA" id="ARBA00047481"/>
    </source>
</evidence>
<evidence type="ECO:0000256" key="6">
    <source>
        <dbReference type="ARBA" id="ARBA00022679"/>
    </source>
</evidence>
<comment type="pathway">
    <text evidence="1">Amino-acid biosynthesis; L-histidine biosynthesis; L-histidine from 5-phospho-alpha-D-ribose 1-diphosphate: step 7/9.</text>
</comment>
<evidence type="ECO:0000256" key="3">
    <source>
        <dbReference type="ARBA" id="ARBA00012748"/>
    </source>
</evidence>
<dbReference type="InterPro" id="IPR015421">
    <property type="entry name" value="PyrdxlP-dep_Trfase_major"/>
</dbReference>
<dbReference type="InterPro" id="IPR015424">
    <property type="entry name" value="PyrdxlP-dep_Trfase"/>
</dbReference>
<proteinExistence type="inferred from homology"/>
<dbReference type="InterPro" id="IPR004839">
    <property type="entry name" value="Aminotransferase_I/II_large"/>
</dbReference>
<dbReference type="InterPro" id="IPR015422">
    <property type="entry name" value="PyrdxlP-dep_Trfase_small"/>
</dbReference>
<gene>
    <name evidence="11" type="ORF">PRZ01_11355</name>
</gene>
<name>A0ABT5KSJ2_9BURK</name>
<evidence type="ECO:0000313" key="12">
    <source>
        <dbReference type="Proteomes" id="UP001219862"/>
    </source>
</evidence>
<dbReference type="SUPFAM" id="SSF53383">
    <property type="entry name" value="PLP-dependent transferases"/>
    <property type="match status" value="1"/>
</dbReference>
<dbReference type="EMBL" id="JAQQXS010000009">
    <property type="protein sequence ID" value="MDC8785791.1"/>
    <property type="molecule type" value="Genomic_DNA"/>
</dbReference>
<dbReference type="GO" id="GO:0008483">
    <property type="term" value="F:transaminase activity"/>
    <property type="evidence" value="ECO:0007669"/>
    <property type="project" value="UniProtKB-KW"/>
</dbReference>
<evidence type="ECO:0000313" key="11">
    <source>
        <dbReference type="EMBL" id="MDC8785791.1"/>
    </source>
</evidence>
<dbReference type="InterPro" id="IPR050106">
    <property type="entry name" value="HistidinolP_aminotransfase"/>
</dbReference>
<evidence type="ECO:0000256" key="4">
    <source>
        <dbReference type="ARBA" id="ARBA00022576"/>
    </source>
</evidence>
<dbReference type="Gene3D" id="3.40.640.10">
    <property type="entry name" value="Type I PLP-dependent aspartate aminotransferase-like (Major domain)"/>
    <property type="match status" value="1"/>
</dbReference>
<dbReference type="CDD" id="cd00609">
    <property type="entry name" value="AAT_like"/>
    <property type="match status" value="1"/>
</dbReference>
<dbReference type="PANTHER" id="PTHR43643:SF6">
    <property type="entry name" value="HISTIDINOL-PHOSPHATE AMINOTRANSFERASE"/>
    <property type="match status" value="1"/>
</dbReference>
<dbReference type="EC" id="2.6.1.9" evidence="3"/>
<organism evidence="11 12">
    <name type="scientific">Roseateles koreensis</name>
    <dbReference type="NCBI Taxonomy" id="2987526"/>
    <lineage>
        <taxon>Bacteria</taxon>
        <taxon>Pseudomonadati</taxon>
        <taxon>Pseudomonadota</taxon>
        <taxon>Betaproteobacteria</taxon>
        <taxon>Burkholderiales</taxon>
        <taxon>Sphaerotilaceae</taxon>
        <taxon>Roseateles</taxon>
    </lineage>
</organism>
<dbReference type="Proteomes" id="UP001219862">
    <property type="component" value="Unassembled WGS sequence"/>
</dbReference>
<dbReference type="Gene3D" id="3.90.1150.10">
    <property type="entry name" value="Aspartate Aminotransferase, domain 1"/>
    <property type="match status" value="1"/>
</dbReference>
<comment type="catalytic activity">
    <reaction evidence="9">
        <text>L-histidinol phosphate + 2-oxoglutarate = 3-(imidazol-4-yl)-2-oxopropyl phosphate + L-glutamate</text>
        <dbReference type="Rhea" id="RHEA:23744"/>
        <dbReference type="ChEBI" id="CHEBI:16810"/>
        <dbReference type="ChEBI" id="CHEBI:29985"/>
        <dbReference type="ChEBI" id="CHEBI:57766"/>
        <dbReference type="ChEBI" id="CHEBI:57980"/>
        <dbReference type="EC" id="2.6.1.9"/>
    </reaction>
</comment>
<reference evidence="11 12" key="1">
    <citation type="submission" date="2022-10" db="EMBL/GenBank/DDBJ databases">
        <title>paucibacter sp. hw8 Genome sequencing.</title>
        <authorList>
            <person name="Park S."/>
        </authorList>
    </citation>
    <scope>NUCLEOTIDE SEQUENCE [LARGE SCALE GENOMIC DNA]</scope>
    <source>
        <strain evidence="12">hw8</strain>
    </source>
</reference>
<accession>A0ABT5KSJ2</accession>
<evidence type="ECO:0000256" key="2">
    <source>
        <dbReference type="ARBA" id="ARBA00007970"/>
    </source>
</evidence>
<dbReference type="RefSeq" id="WP_273596907.1">
    <property type="nucleotide sequence ID" value="NZ_JAQQXS010000009.1"/>
</dbReference>